<accession>A0A0D2KAK0</accession>
<dbReference type="Pfam" id="PF03972">
    <property type="entry name" value="MmgE_PrpD_N"/>
    <property type="match status" value="1"/>
</dbReference>
<dbReference type="EMBL" id="KN848094">
    <property type="protein sequence ID" value="KIX93458.1"/>
    <property type="molecule type" value="Genomic_DNA"/>
</dbReference>
<dbReference type="GO" id="GO:0016829">
    <property type="term" value="F:lyase activity"/>
    <property type="evidence" value="ECO:0007669"/>
    <property type="project" value="InterPro"/>
</dbReference>
<name>A0A0D2KAK0_9EURO</name>
<gene>
    <name evidence="4" type="ORF">Z520_10878</name>
</gene>
<dbReference type="PANTHER" id="PTHR16943">
    <property type="entry name" value="2-METHYLCITRATE DEHYDRATASE-RELATED"/>
    <property type="match status" value="1"/>
</dbReference>
<dbReference type="InterPro" id="IPR005656">
    <property type="entry name" value="MmgE_PrpD"/>
</dbReference>
<proteinExistence type="inferred from homology"/>
<dbReference type="Pfam" id="PF19305">
    <property type="entry name" value="MmgE_PrpD_C"/>
    <property type="match status" value="1"/>
</dbReference>
<protein>
    <recommendedName>
        <fullName evidence="6">MmgE/PrpD family protein</fullName>
    </recommendedName>
</protein>
<evidence type="ECO:0000313" key="5">
    <source>
        <dbReference type="Proteomes" id="UP000053411"/>
    </source>
</evidence>
<dbReference type="GeneID" id="27716624"/>
<dbReference type="InterPro" id="IPR045336">
    <property type="entry name" value="MmgE_PrpD_N"/>
</dbReference>
<feature type="domain" description="MmgE/PrpD N-terminal" evidence="2">
    <location>
        <begin position="22"/>
        <end position="270"/>
    </location>
</feature>
<dbReference type="AlphaFoldDB" id="A0A0D2KAK0"/>
<dbReference type="InterPro" id="IPR045337">
    <property type="entry name" value="MmgE_PrpD_C"/>
</dbReference>
<evidence type="ECO:0000259" key="3">
    <source>
        <dbReference type="Pfam" id="PF19305"/>
    </source>
</evidence>
<dbReference type="SUPFAM" id="SSF103378">
    <property type="entry name" value="2-methylcitrate dehydratase PrpD"/>
    <property type="match status" value="1"/>
</dbReference>
<dbReference type="Proteomes" id="UP000053411">
    <property type="component" value="Unassembled WGS sequence"/>
</dbReference>
<organism evidence="4 5">
    <name type="scientific">Fonsecaea multimorphosa CBS 102226</name>
    <dbReference type="NCBI Taxonomy" id="1442371"/>
    <lineage>
        <taxon>Eukaryota</taxon>
        <taxon>Fungi</taxon>
        <taxon>Dikarya</taxon>
        <taxon>Ascomycota</taxon>
        <taxon>Pezizomycotina</taxon>
        <taxon>Eurotiomycetes</taxon>
        <taxon>Chaetothyriomycetidae</taxon>
        <taxon>Chaetothyriales</taxon>
        <taxon>Herpotrichiellaceae</taxon>
        <taxon>Fonsecaea</taxon>
    </lineage>
</organism>
<evidence type="ECO:0000259" key="2">
    <source>
        <dbReference type="Pfam" id="PF03972"/>
    </source>
</evidence>
<sequence>MGDKIVSNTLTSSSIPPPATEILAKFVHDAKYEDLDKDDISVLKDLLLDYIGVAAAAVEKAESTEPVFQAVLELDASSNGQGGLYTVFTKGRRYCAQSAALLNAFLGHSLDFDDTYSEGSVHPGVTAITAGLVAADGMSLRETRVDIAGKPFLTAVAVGYEVTCRLSRAVGQGSYARGFHNTSITGIFGAIATIAKLKSLEAGVVEMAFGLAGSKAAGSMQYLENGSWNKRLHPGFAVRDAFLCLALAEKGVLGASKILEGKFGFFHMYAISGSDRRIDYAKLLGNLGSEWIFLATLTKPYPACRMTHGLIEMVDRLRTKVLSKDLSSSPNDPFPSQTIEQIRIKMPAYQIPVVGASQENKIHPQNVVDAQFSAYYQVALTWLHGARTGWAGYDYLDDADMHSLADRITITSDETLSRFQQTITLEFTDGSKLEDTIRPHASPREEARTPEYHSKVIGKFISLAESVYGIEKAAKIQEVVENLESHCIVELLDLLQ</sequence>
<dbReference type="PANTHER" id="PTHR16943:SF8">
    <property type="entry name" value="2-METHYLCITRATE DEHYDRATASE"/>
    <property type="match status" value="1"/>
</dbReference>
<keyword evidence="5" id="KW-1185">Reference proteome</keyword>
<reference evidence="4 5" key="1">
    <citation type="submission" date="2015-01" db="EMBL/GenBank/DDBJ databases">
        <title>The Genome Sequence of Fonsecaea multimorphosa CBS 102226.</title>
        <authorList>
            <consortium name="The Broad Institute Genomics Platform"/>
            <person name="Cuomo C."/>
            <person name="de Hoog S."/>
            <person name="Gorbushina A."/>
            <person name="Stielow B."/>
            <person name="Teixiera M."/>
            <person name="Abouelleil A."/>
            <person name="Chapman S.B."/>
            <person name="Priest M."/>
            <person name="Young S.K."/>
            <person name="Wortman J."/>
            <person name="Nusbaum C."/>
            <person name="Birren B."/>
        </authorList>
    </citation>
    <scope>NUCLEOTIDE SEQUENCE [LARGE SCALE GENOMIC DNA]</scope>
    <source>
        <strain evidence="4 5">CBS 102226</strain>
    </source>
</reference>
<dbReference type="InterPro" id="IPR042183">
    <property type="entry name" value="MmgE/PrpD_sf_1"/>
</dbReference>
<dbReference type="Gene3D" id="1.10.4100.10">
    <property type="entry name" value="2-methylcitrate dehydratase PrpD"/>
    <property type="match status" value="1"/>
</dbReference>
<dbReference type="InterPro" id="IPR036148">
    <property type="entry name" value="MmgE/PrpD_sf"/>
</dbReference>
<dbReference type="VEuPathDB" id="FungiDB:Z520_10878"/>
<comment type="similarity">
    <text evidence="1">Belongs to the PrpD family.</text>
</comment>
<evidence type="ECO:0000256" key="1">
    <source>
        <dbReference type="ARBA" id="ARBA00006174"/>
    </source>
</evidence>
<feature type="domain" description="MmgE/PrpD C-terminal" evidence="3">
    <location>
        <begin position="301"/>
        <end position="484"/>
    </location>
</feature>
<dbReference type="RefSeq" id="XP_016627581.1">
    <property type="nucleotide sequence ID" value="XM_016781369.1"/>
</dbReference>
<evidence type="ECO:0000313" key="4">
    <source>
        <dbReference type="EMBL" id="KIX93458.1"/>
    </source>
</evidence>
<dbReference type="OrthoDB" id="10267976at2759"/>
<dbReference type="STRING" id="1442371.A0A0D2KAK0"/>
<evidence type="ECO:0008006" key="6">
    <source>
        <dbReference type="Google" id="ProtNLM"/>
    </source>
</evidence>